<keyword evidence="2" id="KW-0067">ATP-binding</keyword>
<evidence type="ECO:0000256" key="3">
    <source>
        <dbReference type="SAM" id="MobiDB-lite"/>
    </source>
</evidence>
<dbReference type="Proteomes" id="UP001174909">
    <property type="component" value="Unassembled WGS sequence"/>
</dbReference>
<dbReference type="InterPro" id="IPR058670">
    <property type="entry name" value="PTPase_dom"/>
</dbReference>
<reference evidence="5" key="1">
    <citation type="submission" date="2023-03" db="EMBL/GenBank/DDBJ databases">
        <authorList>
            <person name="Steffen K."/>
            <person name="Cardenas P."/>
        </authorList>
    </citation>
    <scope>NUCLEOTIDE SEQUENCE</scope>
</reference>
<dbReference type="SMART" id="SM00382">
    <property type="entry name" value="AAA"/>
    <property type="match status" value="1"/>
</dbReference>
<dbReference type="SUPFAM" id="SSF82708">
    <property type="entry name" value="R3H domain"/>
    <property type="match status" value="1"/>
</dbReference>
<dbReference type="Gene3D" id="3.40.50.300">
    <property type="entry name" value="P-loop containing nucleotide triphosphate hydrolases"/>
    <property type="match status" value="1"/>
</dbReference>
<dbReference type="Pfam" id="PF25516">
    <property type="entry name" value="PTPase"/>
    <property type="match status" value="1"/>
</dbReference>
<dbReference type="InterPro" id="IPR036867">
    <property type="entry name" value="R3H_dom_sf"/>
</dbReference>
<dbReference type="GO" id="GO:0003676">
    <property type="term" value="F:nucleic acid binding"/>
    <property type="evidence" value="ECO:0007669"/>
    <property type="project" value="UniProtKB-UniRule"/>
</dbReference>
<dbReference type="PROSITE" id="PS51061">
    <property type="entry name" value="R3H"/>
    <property type="match status" value="1"/>
</dbReference>
<dbReference type="InterPro" id="IPR045735">
    <property type="entry name" value="Spore_III_AA_AAA+_ATPase"/>
</dbReference>
<dbReference type="GO" id="GO:0005524">
    <property type="term" value="F:ATP binding"/>
    <property type="evidence" value="ECO:0007669"/>
    <property type="project" value="UniProtKB-KW"/>
</dbReference>
<gene>
    <name evidence="5" type="ORF">GBAR_LOCUS31187</name>
</gene>
<feature type="non-terminal residue" evidence="5">
    <location>
        <position position="1"/>
    </location>
</feature>
<comment type="caution">
    <text evidence="5">The sequence shown here is derived from an EMBL/GenBank/DDBJ whole genome shotgun (WGS) entry which is preliminary data.</text>
</comment>
<dbReference type="SMART" id="SM00393">
    <property type="entry name" value="R3H"/>
    <property type="match status" value="1"/>
</dbReference>
<keyword evidence="6" id="KW-1185">Reference proteome</keyword>
<dbReference type="PANTHER" id="PTHR20953:SF3">
    <property type="entry name" value="P-LOOP CONTAINING NUCLEOSIDE TRIPHOSPHATE HYDROLASES SUPERFAMILY PROTEIN"/>
    <property type="match status" value="1"/>
</dbReference>
<evidence type="ECO:0000259" key="4">
    <source>
        <dbReference type="PROSITE" id="PS51061"/>
    </source>
</evidence>
<evidence type="ECO:0000313" key="5">
    <source>
        <dbReference type="EMBL" id="CAI8057233.1"/>
    </source>
</evidence>
<dbReference type="SUPFAM" id="SSF52540">
    <property type="entry name" value="P-loop containing nucleoside triphosphate hydrolases"/>
    <property type="match status" value="1"/>
</dbReference>
<dbReference type="CDD" id="cd00009">
    <property type="entry name" value="AAA"/>
    <property type="match status" value="1"/>
</dbReference>
<protein>
    <submittedName>
        <fullName evidence="5">Uncharacterized protein ycf45</fullName>
    </submittedName>
</protein>
<proteinExistence type="predicted"/>
<dbReference type="Pfam" id="PF01424">
    <property type="entry name" value="R3H"/>
    <property type="match status" value="1"/>
</dbReference>
<dbReference type="InterPro" id="IPR003593">
    <property type="entry name" value="AAA+_ATPase"/>
</dbReference>
<sequence>QLAHDELQQLLAILPEHVTRKLREQEAIDDLLEVVLDLGRLPEARFSHGDVHLGDDLVSREDLQYVVSGIGKFGDDNRAGMERTLHRISAIRNRGGNVVGITCRVGRAVFGTIKIIEDLAYSGQNILLLGRPGVGKTTMLREVARVLADEARKRVIIVDTSNEIAGDGDIPHPAIGHSRRMQVPTPTEQHGVMIEAVENHMPQVIIIDEMGTTQEASAARTIAERGVQLVATAHGNTLDNLIMNPTLSDLVGGVQTVTLGDQEARFRGTQKTVLERKAPPTFDVVVEIRDWDEVLVHEDVAQVVDQWLRGYPVEPEVRHMDTEGNVSRTAASRPSEVGQTPWSANDIRGRRGRKRSNNGETEYDSYPAESFRDEPDTGGSTSRRLDARIFLFGVSRDKVEAALAEREATAEIVSELRRASHLLTTKNHYRRGSQLVRIAESNNVPVYVLRKNTVPQVSEFLTSVARDQGIDLAPHRGRHEDREEGNADAMNAARAEVEDAAQRVLDGEFSVQLGPQRPYIRRLQHMLVEEFNLASTSRGRDPQRGVLIYRP</sequence>
<dbReference type="PANTHER" id="PTHR20953">
    <property type="entry name" value="KINASE-RELATED"/>
    <property type="match status" value="1"/>
</dbReference>
<feature type="domain" description="R3H" evidence="4">
    <location>
        <begin position="487"/>
        <end position="551"/>
    </location>
</feature>
<dbReference type="AlphaFoldDB" id="A0AA35XFT7"/>
<dbReference type="EMBL" id="CASHTH010004428">
    <property type="protein sequence ID" value="CAI8057233.1"/>
    <property type="molecule type" value="Genomic_DNA"/>
</dbReference>
<dbReference type="Gene3D" id="3.30.1370.50">
    <property type="entry name" value="R3H-like domain"/>
    <property type="match status" value="1"/>
</dbReference>
<evidence type="ECO:0000256" key="2">
    <source>
        <dbReference type="ARBA" id="ARBA00022840"/>
    </source>
</evidence>
<organism evidence="5 6">
    <name type="scientific">Geodia barretti</name>
    <name type="common">Barrett's horny sponge</name>
    <dbReference type="NCBI Taxonomy" id="519541"/>
    <lineage>
        <taxon>Eukaryota</taxon>
        <taxon>Metazoa</taxon>
        <taxon>Porifera</taxon>
        <taxon>Demospongiae</taxon>
        <taxon>Heteroscleromorpha</taxon>
        <taxon>Tetractinellida</taxon>
        <taxon>Astrophorina</taxon>
        <taxon>Geodiidae</taxon>
        <taxon>Geodia</taxon>
    </lineage>
</organism>
<dbReference type="InterPro" id="IPR001374">
    <property type="entry name" value="R3H_dom"/>
</dbReference>
<evidence type="ECO:0000313" key="6">
    <source>
        <dbReference type="Proteomes" id="UP001174909"/>
    </source>
</evidence>
<feature type="compositionally biased region" description="Polar residues" evidence="3">
    <location>
        <begin position="324"/>
        <end position="343"/>
    </location>
</feature>
<keyword evidence="1" id="KW-0547">Nucleotide-binding</keyword>
<accession>A0AA35XFT7</accession>
<dbReference type="Pfam" id="PF19568">
    <property type="entry name" value="Spore_III_AA"/>
    <property type="match status" value="1"/>
</dbReference>
<dbReference type="InterPro" id="IPR027417">
    <property type="entry name" value="P-loop_NTPase"/>
</dbReference>
<evidence type="ECO:0000256" key="1">
    <source>
        <dbReference type="ARBA" id="ARBA00022741"/>
    </source>
</evidence>
<feature type="region of interest" description="Disordered" evidence="3">
    <location>
        <begin position="319"/>
        <end position="381"/>
    </location>
</feature>
<name>A0AA35XFT7_GEOBA</name>